<organism evidence="3 4">
    <name type="scientific">Prymnesium parvum</name>
    <name type="common">Toxic golden alga</name>
    <dbReference type="NCBI Taxonomy" id="97485"/>
    <lineage>
        <taxon>Eukaryota</taxon>
        <taxon>Haptista</taxon>
        <taxon>Haptophyta</taxon>
        <taxon>Prymnesiophyceae</taxon>
        <taxon>Prymnesiales</taxon>
        <taxon>Prymnesiaceae</taxon>
        <taxon>Prymnesium</taxon>
    </lineage>
</organism>
<dbReference type="Proteomes" id="UP001515480">
    <property type="component" value="Unassembled WGS sequence"/>
</dbReference>
<reference evidence="3 4" key="1">
    <citation type="journal article" date="2024" name="Science">
        <title>Giant polyketide synthase enzymes in the biosynthesis of giant marine polyether toxins.</title>
        <authorList>
            <person name="Fallon T.R."/>
            <person name="Shende V.V."/>
            <person name="Wierzbicki I.H."/>
            <person name="Pendleton A.L."/>
            <person name="Watervoot N.F."/>
            <person name="Auber R.P."/>
            <person name="Gonzalez D.J."/>
            <person name="Wisecaver J.H."/>
            <person name="Moore B.S."/>
        </authorList>
    </citation>
    <scope>NUCLEOTIDE SEQUENCE [LARGE SCALE GENOMIC DNA]</scope>
    <source>
        <strain evidence="3 4">12B1</strain>
    </source>
</reference>
<evidence type="ECO:0000256" key="1">
    <source>
        <dbReference type="SAM" id="SignalP"/>
    </source>
</evidence>
<evidence type="ECO:0000313" key="4">
    <source>
        <dbReference type="Proteomes" id="UP001515480"/>
    </source>
</evidence>
<protein>
    <recommendedName>
        <fullName evidence="2">Phosphoribulokinase/uridine kinase domain-containing protein</fullName>
    </recommendedName>
</protein>
<dbReference type="Pfam" id="PF00485">
    <property type="entry name" value="PRK"/>
    <property type="match status" value="1"/>
</dbReference>
<sequence length="367" mass="39952">MPLGQHCMLLRLPLLAMRVVASGAASRSLSAAASATLDYVRQGPIWDAVRELDVPAEDWVRHGDEMVAQLSSASVAPGATPYELDEGIATRVYHLYLPIFFFCRQRVRLHQAEGTVPIIGLSAPQGCGKTTLVDLLTDRFAADGLMCAAVSFDDFYLTGAEQDAVAAANSENALLQVRGNAGTHDLRLGTHTLHALTADTGSEVPIPIPRYNKAARGGRGDRAEPDTWRVLDSRPDVVLFEGWMAGFSALHEGHDGLQAHPGLPHLNSVLRGYEEWHSLVDSWVVLAVDDPNIVFQWRLEAERAMRASGRGGMNDEQVHDFVSRYLPAYGAYLPSLYASARTSGVDGKPTLFVKVNEKRGPVFCHDG</sequence>
<comment type="caution">
    <text evidence="3">The sequence shown here is derived from an EMBL/GenBank/DDBJ whole genome shotgun (WGS) entry which is preliminary data.</text>
</comment>
<dbReference type="SUPFAM" id="SSF52540">
    <property type="entry name" value="P-loop containing nucleoside triphosphate hydrolases"/>
    <property type="match status" value="1"/>
</dbReference>
<evidence type="ECO:0000313" key="3">
    <source>
        <dbReference type="EMBL" id="KAL1522792.1"/>
    </source>
</evidence>
<dbReference type="EMBL" id="JBGBPQ010000006">
    <property type="protein sequence ID" value="KAL1522792.1"/>
    <property type="molecule type" value="Genomic_DNA"/>
</dbReference>
<accession>A0AB34JNF5</accession>
<dbReference type="InterPro" id="IPR006083">
    <property type="entry name" value="PRK/URK"/>
</dbReference>
<proteinExistence type="predicted"/>
<dbReference type="InterPro" id="IPR027417">
    <property type="entry name" value="P-loop_NTPase"/>
</dbReference>
<feature type="signal peptide" evidence="1">
    <location>
        <begin position="1"/>
        <end position="24"/>
    </location>
</feature>
<keyword evidence="1" id="KW-0732">Signal</keyword>
<feature type="chain" id="PRO_5044196793" description="Phosphoribulokinase/uridine kinase domain-containing protein" evidence="1">
    <location>
        <begin position="25"/>
        <end position="367"/>
    </location>
</feature>
<feature type="domain" description="Phosphoribulokinase/uridine kinase" evidence="2">
    <location>
        <begin position="118"/>
        <end position="247"/>
    </location>
</feature>
<dbReference type="AlphaFoldDB" id="A0AB34JNF5"/>
<dbReference type="GO" id="GO:0005524">
    <property type="term" value="F:ATP binding"/>
    <property type="evidence" value="ECO:0007669"/>
    <property type="project" value="InterPro"/>
</dbReference>
<dbReference type="PANTHER" id="PTHR10285">
    <property type="entry name" value="URIDINE KINASE"/>
    <property type="match status" value="1"/>
</dbReference>
<evidence type="ECO:0000259" key="2">
    <source>
        <dbReference type="Pfam" id="PF00485"/>
    </source>
</evidence>
<dbReference type="Gene3D" id="3.40.50.300">
    <property type="entry name" value="P-loop containing nucleotide triphosphate hydrolases"/>
    <property type="match status" value="1"/>
</dbReference>
<keyword evidence="4" id="KW-1185">Reference proteome</keyword>
<gene>
    <name evidence="3" type="ORF">AB1Y20_017764</name>
</gene>
<dbReference type="GO" id="GO:0016301">
    <property type="term" value="F:kinase activity"/>
    <property type="evidence" value="ECO:0007669"/>
    <property type="project" value="InterPro"/>
</dbReference>
<name>A0AB34JNF5_PRYPA</name>